<comment type="caution">
    <text evidence="6">The sequence shown here is derived from an EMBL/GenBank/DDBJ whole genome shotgun (WGS) entry which is preliminary data.</text>
</comment>
<organism evidence="6 7">
    <name type="scientific">Conexibacter stalactiti</name>
    <dbReference type="NCBI Taxonomy" id="1940611"/>
    <lineage>
        <taxon>Bacteria</taxon>
        <taxon>Bacillati</taxon>
        <taxon>Actinomycetota</taxon>
        <taxon>Thermoleophilia</taxon>
        <taxon>Solirubrobacterales</taxon>
        <taxon>Conexibacteraceae</taxon>
        <taxon>Conexibacter</taxon>
    </lineage>
</organism>
<evidence type="ECO:0000256" key="1">
    <source>
        <dbReference type="ARBA" id="ARBA00010062"/>
    </source>
</evidence>
<proteinExistence type="inferred from homology"/>
<gene>
    <name evidence="6" type="ORF">R7226_07875</name>
</gene>
<evidence type="ECO:0000256" key="3">
    <source>
        <dbReference type="ARBA" id="ARBA00022729"/>
    </source>
</evidence>
<evidence type="ECO:0000256" key="4">
    <source>
        <dbReference type="ARBA" id="ARBA00022970"/>
    </source>
</evidence>
<evidence type="ECO:0000256" key="2">
    <source>
        <dbReference type="ARBA" id="ARBA00022448"/>
    </source>
</evidence>
<dbReference type="EMBL" id="JAWSTH010000014">
    <property type="protein sequence ID" value="MDW5594249.1"/>
    <property type="molecule type" value="Genomic_DNA"/>
</dbReference>
<dbReference type="SUPFAM" id="SSF53822">
    <property type="entry name" value="Periplasmic binding protein-like I"/>
    <property type="match status" value="1"/>
</dbReference>
<evidence type="ECO:0000313" key="6">
    <source>
        <dbReference type="EMBL" id="MDW5594249.1"/>
    </source>
</evidence>
<dbReference type="PRINTS" id="PR00337">
    <property type="entry name" value="LEUILEVALBP"/>
</dbReference>
<protein>
    <submittedName>
        <fullName evidence="6">Penicillin-binding protein activator</fullName>
    </submittedName>
</protein>
<keyword evidence="2" id="KW-0813">Transport</keyword>
<evidence type="ECO:0000259" key="5">
    <source>
        <dbReference type="Pfam" id="PF13458"/>
    </source>
</evidence>
<sequence>MGRITGGFATGAVIAALVFAGCGSDGDSGDSASTSTSGGGGGSSEPYRVYASLSLSGPLAGIGTAEQHGLEAAAEVLNAGGGIDGRRVELDINDDGSDPTQAVSLLQRKLTGGDKPDLVWPGSTSNVTLALCPLLMQQRVLALGITASSDIGDLDRCGYNFVMGPAPADSQRAVAEQLVQRGYRRVAVLLSNDAYGEAVQKAVEETFPEAGIEITQIENFAPDALDASPQLRRLRDTNPDALFIEGQGAALGKVLESRQQLGWDVPVVGGTGFGGSNVAALVGPDALRDVVMWQWGVGVRGSEPVPELYEQTALPAIQRAADGELRVASNLYAGGYDALMVADAAARAARSVDADAMRDALRGFAETPPSDPQWVMLSEYPYTAEKNFSGLPPGDFALALPERLDDHGQVPPARAAG</sequence>
<dbReference type="Proteomes" id="UP001284601">
    <property type="component" value="Unassembled WGS sequence"/>
</dbReference>
<dbReference type="InterPro" id="IPR028081">
    <property type="entry name" value="Leu-bd"/>
</dbReference>
<keyword evidence="4" id="KW-0029">Amino-acid transport</keyword>
<name>A0ABU4HLT7_9ACTN</name>
<dbReference type="InterPro" id="IPR051010">
    <property type="entry name" value="BCAA_transport"/>
</dbReference>
<keyword evidence="3" id="KW-0732">Signal</keyword>
<dbReference type="InterPro" id="IPR028082">
    <property type="entry name" value="Peripla_BP_I"/>
</dbReference>
<reference evidence="6 7" key="2">
    <citation type="submission" date="2023-10" db="EMBL/GenBank/DDBJ databases">
        <authorList>
            <person name="Han X.F."/>
        </authorList>
    </citation>
    <scope>NUCLEOTIDE SEQUENCE [LARGE SCALE GENOMIC DNA]</scope>
    <source>
        <strain evidence="6 7">KCTC 39840</strain>
    </source>
</reference>
<dbReference type="InterPro" id="IPR000709">
    <property type="entry name" value="Leu_Ile_Val-bd"/>
</dbReference>
<dbReference type="PANTHER" id="PTHR30483:SF38">
    <property type="entry name" value="BLR7848 PROTEIN"/>
    <property type="match status" value="1"/>
</dbReference>
<dbReference type="Pfam" id="PF13458">
    <property type="entry name" value="Peripla_BP_6"/>
    <property type="match status" value="1"/>
</dbReference>
<dbReference type="PANTHER" id="PTHR30483">
    <property type="entry name" value="LEUCINE-SPECIFIC-BINDING PROTEIN"/>
    <property type="match status" value="1"/>
</dbReference>
<comment type="similarity">
    <text evidence="1">Belongs to the leucine-binding protein family.</text>
</comment>
<feature type="domain" description="Leucine-binding protein" evidence="5">
    <location>
        <begin position="53"/>
        <end position="364"/>
    </location>
</feature>
<reference evidence="7" key="1">
    <citation type="submission" date="2023-07" db="EMBL/GenBank/DDBJ databases">
        <title>Conexibacter stalactiti sp. nov., isolated from stalactites in a lava cave and emended description of the genus Conexibacter.</title>
        <authorList>
            <person name="Lee S.D."/>
        </authorList>
    </citation>
    <scope>NUCLEOTIDE SEQUENCE [LARGE SCALE GENOMIC DNA]</scope>
    <source>
        <strain evidence="7">KCTC 39840</strain>
    </source>
</reference>
<dbReference type="PROSITE" id="PS51257">
    <property type="entry name" value="PROKAR_LIPOPROTEIN"/>
    <property type="match status" value="1"/>
</dbReference>
<keyword evidence="7" id="KW-1185">Reference proteome</keyword>
<dbReference type="RefSeq" id="WP_318596520.1">
    <property type="nucleotide sequence ID" value="NZ_JAWSTH010000014.1"/>
</dbReference>
<accession>A0ABU4HLT7</accession>
<evidence type="ECO:0000313" key="7">
    <source>
        <dbReference type="Proteomes" id="UP001284601"/>
    </source>
</evidence>
<dbReference type="Gene3D" id="3.40.50.2300">
    <property type="match status" value="2"/>
</dbReference>